<name>X0RFQ8_9ZZZZ</name>
<gene>
    <name evidence="1" type="ORF">S01H1_14628</name>
</gene>
<feature type="non-terminal residue" evidence="1">
    <location>
        <position position="390"/>
    </location>
</feature>
<reference evidence="1" key="1">
    <citation type="journal article" date="2014" name="Front. Microbiol.">
        <title>High frequency of phylogenetically diverse reductive dehalogenase-homologous genes in deep subseafloor sedimentary metagenomes.</title>
        <authorList>
            <person name="Kawai M."/>
            <person name="Futagami T."/>
            <person name="Toyoda A."/>
            <person name="Takaki Y."/>
            <person name="Nishi S."/>
            <person name="Hori S."/>
            <person name="Arai W."/>
            <person name="Tsubouchi T."/>
            <person name="Morono Y."/>
            <person name="Uchiyama I."/>
            <person name="Ito T."/>
            <person name="Fujiyama A."/>
            <person name="Inagaki F."/>
            <person name="Takami H."/>
        </authorList>
    </citation>
    <scope>NUCLEOTIDE SEQUENCE</scope>
    <source>
        <strain evidence="1">Expedition CK06-06</strain>
    </source>
</reference>
<sequence>ASVGISENIYSIGNYTSVSPELIDDPSFDTGGDWTVGTGCSVSAGQAIINHATPGTITEAAPFTVVAGATYRIELVCNFAISGSVTVAIGGTDSDAIDTVGTYVFYLEAGDTTEFTIGSTGTAALIVFSDVSVKRVGNLTTGNITAGDLTVNNVSTQTLSVALNADIGDLYFVGSIPAIGIGSGASTPTNSLIINTGDVNIIGTSCNTEGVDATDVLTVVGGKGDSDSSAAGTKGADIFLISGAGGDSGDIRTGGAGGDISIIGGNAGYSMYAITADGGDINIVSGAGGDIIEEGIAGDGGDIFLTISPPGDTGVEGDPGIYGNIYLAKDGGNVGIGTTTPKNTLNVIGDINATGSIYTDGNFIGNMILAASWANYPAGMTLPFEVADTW</sequence>
<protein>
    <submittedName>
        <fullName evidence="1">Uncharacterized protein</fullName>
    </submittedName>
</protein>
<dbReference type="EMBL" id="BARS01007617">
    <property type="protein sequence ID" value="GAF67749.1"/>
    <property type="molecule type" value="Genomic_DNA"/>
</dbReference>
<dbReference type="AlphaFoldDB" id="X0RFQ8"/>
<feature type="non-terminal residue" evidence="1">
    <location>
        <position position="1"/>
    </location>
</feature>
<comment type="caution">
    <text evidence="1">The sequence shown here is derived from an EMBL/GenBank/DDBJ whole genome shotgun (WGS) entry which is preliminary data.</text>
</comment>
<proteinExistence type="predicted"/>
<organism evidence="1">
    <name type="scientific">marine sediment metagenome</name>
    <dbReference type="NCBI Taxonomy" id="412755"/>
    <lineage>
        <taxon>unclassified sequences</taxon>
        <taxon>metagenomes</taxon>
        <taxon>ecological metagenomes</taxon>
    </lineage>
</organism>
<accession>X0RFQ8</accession>
<evidence type="ECO:0000313" key="1">
    <source>
        <dbReference type="EMBL" id="GAF67749.1"/>
    </source>
</evidence>